<name>A0A7W9ST71_ARMRO</name>
<dbReference type="AlphaFoldDB" id="A0A7W9ST71"/>
<dbReference type="InterPro" id="IPR011009">
    <property type="entry name" value="Kinase-like_dom_sf"/>
</dbReference>
<evidence type="ECO:0000313" key="3">
    <source>
        <dbReference type="Proteomes" id="UP000520814"/>
    </source>
</evidence>
<dbReference type="PROSITE" id="PS50011">
    <property type="entry name" value="PROTEIN_KINASE_DOM"/>
    <property type="match status" value="1"/>
</dbReference>
<evidence type="ECO:0000313" key="2">
    <source>
        <dbReference type="EMBL" id="MBB6052391.1"/>
    </source>
</evidence>
<protein>
    <recommendedName>
        <fullName evidence="1">Protein kinase domain-containing protein</fullName>
    </recommendedName>
</protein>
<dbReference type="EMBL" id="JACHGW010000004">
    <property type="protein sequence ID" value="MBB6052391.1"/>
    <property type="molecule type" value="Genomic_DNA"/>
</dbReference>
<sequence>MRENLETLKFHLEQVTCPEQVFGRLEGYSATTLRQALSEVFRSLAKNCHPDRVPESDQALAAEVFRLLNSWRGQAERKLELETYGDQKPLFEPQELFLGDELLTLTGIHAAGLVSTVYEAHFTAAVPGQRVFAKVCREPADNDLLEREFQALRVLHTPHRDPVVEREFYAKQRAYVPVSYAHFTVAGLAGGRQAVNLLSVPEGRCFTAQQLRDEKFQVGVEPRQVWWILRRLFLTLWLAHLKGYAHGAVTPDHLLIYPEAHGIVLLDWTCASRLGHEPVPVYDASWKGFAPPELLSRAPASTSSDLFQAAKTALYLLGDYATTLDAPLQRFLEQCTLPDPTRRLSDAERAHESLGTLLGNRRFAEFIVP</sequence>
<reference evidence="2 3" key="1">
    <citation type="submission" date="2020-08" db="EMBL/GenBank/DDBJ databases">
        <title>Genomic Encyclopedia of Type Strains, Phase IV (KMG-IV): sequencing the most valuable type-strain genomes for metagenomic binning, comparative biology and taxonomic classification.</title>
        <authorList>
            <person name="Goeker M."/>
        </authorList>
    </citation>
    <scope>NUCLEOTIDE SEQUENCE [LARGE SCALE GENOMIC DNA]</scope>
    <source>
        <strain evidence="2 3">DSM 23562</strain>
    </source>
</reference>
<accession>A0A7W9ST71</accession>
<evidence type="ECO:0000259" key="1">
    <source>
        <dbReference type="PROSITE" id="PS50011"/>
    </source>
</evidence>
<comment type="caution">
    <text evidence="2">The sequence shown here is derived from an EMBL/GenBank/DDBJ whole genome shotgun (WGS) entry which is preliminary data.</text>
</comment>
<dbReference type="RefSeq" id="WP_184201351.1">
    <property type="nucleotide sequence ID" value="NZ_JACHGW010000004.1"/>
</dbReference>
<organism evidence="2 3">
    <name type="scientific">Armatimonas rosea</name>
    <dbReference type="NCBI Taxonomy" id="685828"/>
    <lineage>
        <taxon>Bacteria</taxon>
        <taxon>Bacillati</taxon>
        <taxon>Armatimonadota</taxon>
        <taxon>Armatimonadia</taxon>
        <taxon>Armatimonadales</taxon>
        <taxon>Armatimonadaceae</taxon>
        <taxon>Armatimonas</taxon>
    </lineage>
</organism>
<dbReference type="GO" id="GO:0004672">
    <property type="term" value="F:protein kinase activity"/>
    <property type="evidence" value="ECO:0007669"/>
    <property type="project" value="InterPro"/>
</dbReference>
<feature type="domain" description="Protein kinase" evidence="1">
    <location>
        <begin position="103"/>
        <end position="369"/>
    </location>
</feature>
<dbReference type="Proteomes" id="UP000520814">
    <property type="component" value="Unassembled WGS sequence"/>
</dbReference>
<keyword evidence="3" id="KW-1185">Reference proteome</keyword>
<dbReference type="InterPro" id="IPR000719">
    <property type="entry name" value="Prot_kinase_dom"/>
</dbReference>
<dbReference type="SUPFAM" id="SSF56112">
    <property type="entry name" value="Protein kinase-like (PK-like)"/>
    <property type="match status" value="1"/>
</dbReference>
<dbReference type="GO" id="GO:0005524">
    <property type="term" value="F:ATP binding"/>
    <property type="evidence" value="ECO:0007669"/>
    <property type="project" value="InterPro"/>
</dbReference>
<proteinExistence type="predicted"/>
<gene>
    <name evidence="2" type="ORF">HNQ39_004212</name>
</gene>
<dbReference type="Gene3D" id="1.10.510.10">
    <property type="entry name" value="Transferase(Phosphotransferase) domain 1"/>
    <property type="match status" value="1"/>
</dbReference>